<keyword evidence="2" id="KW-1133">Transmembrane helix</keyword>
<reference evidence="3 4" key="1">
    <citation type="submission" date="2024-01" db="EMBL/GenBank/DDBJ databases">
        <title>Genome mining of biosynthetic gene clusters to explore secondary metabolites of Streptomyces sp.</title>
        <authorList>
            <person name="Baig A."/>
            <person name="Ajitkumar Shintre N."/>
            <person name="Kumar H."/>
            <person name="Anbarasu A."/>
            <person name="Ramaiah S."/>
        </authorList>
    </citation>
    <scope>NUCLEOTIDE SEQUENCE [LARGE SCALE GENOMIC DNA]</scope>
    <source>
        <strain evidence="3 4">A57</strain>
    </source>
</reference>
<keyword evidence="2" id="KW-0812">Transmembrane</keyword>
<evidence type="ECO:0000256" key="2">
    <source>
        <dbReference type="SAM" id="Phobius"/>
    </source>
</evidence>
<feature type="compositionally biased region" description="Basic and acidic residues" evidence="1">
    <location>
        <begin position="44"/>
        <end position="55"/>
    </location>
</feature>
<comment type="caution">
    <text evidence="3">The sequence shown here is derived from an EMBL/GenBank/DDBJ whole genome shotgun (WGS) entry which is preliminary data.</text>
</comment>
<dbReference type="Proteomes" id="UP001585080">
    <property type="component" value="Unassembled WGS sequence"/>
</dbReference>
<dbReference type="EMBL" id="JAYMRP010000040">
    <property type="protein sequence ID" value="MFB8777143.1"/>
    <property type="molecule type" value="Genomic_DNA"/>
</dbReference>
<feature type="transmembrane region" description="Helical" evidence="2">
    <location>
        <begin position="12"/>
        <end position="31"/>
    </location>
</feature>
<organism evidence="3 4">
    <name type="scientific">Streptomyces broussonetiae</name>
    <dbReference type="NCBI Taxonomy" id="2686304"/>
    <lineage>
        <taxon>Bacteria</taxon>
        <taxon>Bacillati</taxon>
        <taxon>Actinomycetota</taxon>
        <taxon>Actinomycetes</taxon>
        <taxon>Kitasatosporales</taxon>
        <taxon>Streptomycetaceae</taxon>
        <taxon>Streptomyces</taxon>
    </lineage>
</organism>
<gene>
    <name evidence="3" type="ORF">VSS16_31230</name>
</gene>
<protein>
    <submittedName>
        <fullName evidence="3">Uncharacterized protein</fullName>
    </submittedName>
</protein>
<sequence length="64" mass="7157">MDELTQITADQLTTLYALSIAMLVVVVLRLVGKAVLARLERSQPELTPEERDARRVARAKATHK</sequence>
<accession>A0ABV5EJW4</accession>
<evidence type="ECO:0000313" key="3">
    <source>
        <dbReference type="EMBL" id="MFB8777143.1"/>
    </source>
</evidence>
<name>A0ABV5EJW4_9ACTN</name>
<keyword evidence="4" id="KW-1185">Reference proteome</keyword>
<keyword evidence="2" id="KW-0472">Membrane</keyword>
<dbReference type="RefSeq" id="WP_376735634.1">
    <property type="nucleotide sequence ID" value="NZ_JAYMRP010000040.1"/>
</dbReference>
<evidence type="ECO:0000256" key="1">
    <source>
        <dbReference type="SAM" id="MobiDB-lite"/>
    </source>
</evidence>
<feature type="region of interest" description="Disordered" evidence="1">
    <location>
        <begin position="44"/>
        <end position="64"/>
    </location>
</feature>
<proteinExistence type="predicted"/>
<evidence type="ECO:0000313" key="4">
    <source>
        <dbReference type="Proteomes" id="UP001585080"/>
    </source>
</evidence>